<keyword evidence="1" id="KW-0560">Oxidoreductase</keyword>
<dbReference type="EMBL" id="CP012700">
    <property type="protein sequence ID" value="ALH81117.1"/>
    <property type="molecule type" value="Genomic_DNA"/>
</dbReference>
<dbReference type="InterPro" id="IPR056470">
    <property type="entry name" value="BesD/HalB-like"/>
</dbReference>
<evidence type="ECO:0000256" key="1">
    <source>
        <dbReference type="RuleBase" id="RU003682"/>
    </source>
</evidence>
<dbReference type="RefSeq" id="WP_054588394.1">
    <property type="nucleotide sequence ID" value="NZ_CP012700.1"/>
</dbReference>
<protein>
    <recommendedName>
        <fullName evidence="2">Fe2OG dioxygenase domain-containing protein</fullName>
    </recommendedName>
</protein>
<dbReference type="GO" id="GO:0046872">
    <property type="term" value="F:metal ion binding"/>
    <property type="evidence" value="ECO:0007669"/>
    <property type="project" value="UniProtKB-KW"/>
</dbReference>
<dbReference type="PATRIC" id="fig|33050.5.peg.2538"/>
<evidence type="ECO:0000313" key="3">
    <source>
        <dbReference type="EMBL" id="ALH81117.1"/>
    </source>
</evidence>
<dbReference type="Proteomes" id="UP000058074">
    <property type="component" value="Chromosome"/>
</dbReference>
<dbReference type="SUPFAM" id="SSF51197">
    <property type="entry name" value="Clavaminate synthase-like"/>
    <property type="match status" value="1"/>
</dbReference>
<keyword evidence="1" id="KW-0408">Iron</keyword>
<dbReference type="KEGG" id="smag:AN936_12285"/>
<dbReference type="AlphaFoldDB" id="A0A0N9UY36"/>
<accession>A0A0N9UY36</accession>
<feature type="domain" description="Fe2OG dioxygenase" evidence="2">
    <location>
        <begin position="129"/>
        <end position="239"/>
    </location>
</feature>
<name>A0A0N9UY36_SPHMC</name>
<dbReference type="GO" id="GO:0016491">
    <property type="term" value="F:oxidoreductase activity"/>
    <property type="evidence" value="ECO:0007669"/>
    <property type="project" value="UniProtKB-KW"/>
</dbReference>
<dbReference type="InterPro" id="IPR005123">
    <property type="entry name" value="Oxoglu/Fe-dep_dioxygenase_dom"/>
</dbReference>
<dbReference type="OrthoDB" id="9798229at2"/>
<keyword evidence="1" id="KW-0479">Metal-binding</keyword>
<dbReference type="Pfam" id="PF23169">
    <property type="entry name" value="HalD"/>
    <property type="match status" value="1"/>
</dbReference>
<evidence type="ECO:0000259" key="2">
    <source>
        <dbReference type="PROSITE" id="PS51471"/>
    </source>
</evidence>
<reference evidence="3 4" key="1">
    <citation type="journal article" date="2015" name="Genome Announc.">
        <title>Complete Genome Sequence of Polypropylene Glycol- and Polyethylene Glycol-Degrading Sphingopyxis macrogoltabida Strain EY-1.</title>
        <authorList>
            <person name="Ohtsubo Y."/>
            <person name="Nagata Y."/>
            <person name="Numata M."/>
            <person name="Tsuchikane K."/>
            <person name="Hosoyama A."/>
            <person name="Yamazoe A."/>
            <person name="Tsuda M."/>
            <person name="Fujita N."/>
            <person name="Kawai F."/>
        </authorList>
    </citation>
    <scope>NUCLEOTIDE SEQUENCE [LARGE SCALE GENOMIC DNA]</scope>
    <source>
        <strain evidence="3 4">EY-1</strain>
    </source>
</reference>
<dbReference type="PROSITE" id="PS51471">
    <property type="entry name" value="FE2OG_OXY"/>
    <property type="match status" value="1"/>
</dbReference>
<comment type="similarity">
    <text evidence="1">Belongs to the iron/ascorbate-dependent oxidoreductase family.</text>
</comment>
<organism evidence="3 4">
    <name type="scientific">Sphingopyxis macrogoltabida</name>
    <name type="common">Sphingomonas macrogoltabidus</name>
    <dbReference type="NCBI Taxonomy" id="33050"/>
    <lineage>
        <taxon>Bacteria</taxon>
        <taxon>Pseudomonadati</taxon>
        <taxon>Pseudomonadota</taxon>
        <taxon>Alphaproteobacteria</taxon>
        <taxon>Sphingomonadales</taxon>
        <taxon>Sphingomonadaceae</taxon>
        <taxon>Sphingopyxis</taxon>
    </lineage>
</organism>
<evidence type="ECO:0000313" key="4">
    <source>
        <dbReference type="Proteomes" id="UP000058074"/>
    </source>
</evidence>
<dbReference type="Gene3D" id="2.60.120.620">
    <property type="entry name" value="q2cbj1_9rhob like domain"/>
    <property type="match status" value="1"/>
</dbReference>
<gene>
    <name evidence="3" type="ORF">AN936_12285</name>
</gene>
<proteinExistence type="inferred from homology"/>
<sequence>MSIVNATLYPLSDPDRRAAIVDRATVQLGEDGAAAFPDFIAPGALAEMVAEAAAKFPLAYRRDQRLGFNPQGPIADMADEELRSRTSPYSMWILGSDLLDPAGALRRFYESEELMSLVRDALDIDSLHTIADPLININLTYMGVGDQQGWHFDDNDFVVSLLLQEAETGGAFEYAPGVDDAPPEDIHAILDGVSPRTRLQKVGAGTLLLFRGRRALHRVTEVAGDTQRIIALLSYHREPGFIYADSVKQNGLGRTEVLAAQ</sequence>